<gene>
    <name evidence="3" type="ORF">P7D85_10810</name>
</gene>
<dbReference type="Pfam" id="PF00144">
    <property type="entry name" value="Beta-lactamase"/>
    <property type="match status" value="1"/>
</dbReference>
<dbReference type="InterPro" id="IPR001466">
    <property type="entry name" value="Beta-lactam-related"/>
</dbReference>
<comment type="caution">
    <text evidence="3">The sequence shown here is derived from an EMBL/GenBank/DDBJ whole genome shotgun (WGS) entry which is preliminary data.</text>
</comment>
<keyword evidence="1 3" id="KW-0378">Hydrolase</keyword>
<dbReference type="GO" id="GO:0016787">
    <property type="term" value="F:hydrolase activity"/>
    <property type="evidence" value="ECO:0007669"/>
    <property type="project" value="UniProtKB-KW"/>
</dbReference>
<evidence type="ECO:0000313" key="4">
    <source>
        <dbReference type="Proteomes" id="UP001252875"/>
    </source>
</evidence>
<organism evidence="3 4">
    <name type="scientific">Enterococcus hulanensis</name>
    <dbReference type="NCBI Taxonomy" id="2559929"/>
    <lineage>
        <taxon>Bacteria</taxon>
        <taxon>Bacillati</taxon>
        <taxon>Bacillota</taxon>
        <taxon>Bacilli</taxon>
        <taxon>Lactobacillales</taxon>
        <taxon>Enterococcaceae</taxon>
        <taxon>Enterococcus</taxon>
    </lineage>
</organism>
<name>A0ABU3EZF9_9ENTE</name>
<dbReference type="EMBL" id="JARPYI010000005">
    <property type="protein sequence ID" value="MDT2600266.1"/>
    <property type="molecule type" value="Genomic_DNA"/>
</dbReference>
<protein>
    <submittedName>
        <fullName evidence="3">Serine hydrolase</fullName>
    </submittedName>
</protein>
<dbReference type="Proteomes" id="UP001252875">
    <property type="component" value="Unassembled WGS sequence"/>
</dbReference>
<dbReference type="InterPro" id="IPR050789">
    <property type="entry name" value="Diverse_Enzym_Activities"/>
</dbReference>
<sequence length="323" mass="36594">MKSKLHKFMRQSKISGASAAQIGEINESFYIGVMGTVPPFATIPVAEGMLYDLASLTKVIGTTTRILQMVDSGVLELQTQCCELLPEFPTLRMTIEDLLLHRSGLPADFKEKQLFTEETVSSFLKDFTPYKTTETIYSDIGYLLLGLVIERIDDRNLEETFQSHIFEPLGMTKTTYYPDFQRLILPTEVTISRGIILGTVHDSKANRWPRPAGSAGLFAPLDDIIRFTQGIMLNKKLDGSELFSKAIYQRLRDTSISNRTLGWEKPFGEGIVYHTGFTGTSIGIDLVEQRGLVLLTNRIHPSRENKDYITYRHKLYQDFFKGE</sequence>
<evidence type="ECO:0000259" key="2">
    <source>
        <dbReference type="Pfam" id="PF00144"/>
    </source>
</evidence>
<dbReference type="InterPro" id="IPR012338">
    <property type="entry name" value="Beta-lactam/transpept-like"/>
</dbReference>
<reference evidence="3 4" key="1">
    <citation type="submission" date="2023-03" db="EMBL/GenBank/DDBJ databases">
        <authorList>
            <person name="Shen W."/>
            <person name="Cai J."/>
        </authorList>
    </citation>
    <scope>NUCLEOTIDE SEQUENCE [LARGE SCALE GENOMIC DNA]</scope>
    <source>
        <strain evidence="3 4">D6-4</strain>
    </source>
</reference>
<dbReference type="PANTHER" id="PTHR43283">
    <property type="entry name" value="BETA-LACTAMASE-RELATED"/>
    <property type="match status" value="1"/>
</dbReference>
<dbReference type="PANTHER" id="PTHR43283:SF11">
    <property type="entry name" value="BETA-LACTAMASE-RELATED DOMAIN-CONTAINING PROTEIN"/>
    <property type="match status" value="1"/>
</dbReference>
<dbReference type="Gene3D" id="3.40.710.10">
    <property type="entry name" value="DD-peptidase/beta-lactamase superfamily"/>
    <property type="match status" value="1"/>
</dbReference>
<evidence type="ECO:0000256" key="1">
    <source>
        <dbReference type="ARBA" id="ARBA00022801"/>
    </source>
</evidence>
<feature type="domain" description="Beta-lactamase-related" evidence="2">
    <location>
        <begin position="7"/>
        <end position="308"/>
    </location>
</feature>
<evidence type="ECO:0000313" key="3">
    <source>
        <dbReference type="EMBL" id="MDT2600266.1"/>
    </source>
</evidence>
<dbReference type="SUPFAM" id="SSF56601">
    <property type="entry name" value="beta-lactamase/transpeptidase-like"/>
    <property type="match status" value="1"/>
</dbReference>
<keyword evidence="4" id="KW-1185">Reference proteome</keyword>
<accession>A0ABU3EZF9</accession>
<dbReference type="RefSeq" id="WP_311822302.1">
    <property type="nucleotide sequence ID" value="NZ_JARPYF010000005.1"/>
</dbReference>
<proteinExistence type="predicted"/>